<dbReference type="OrthoDB" id="10581499at2759"/>
<dbReference type="VEuPathDB" id="MicrosporidiaDB:H312_03600"/>
<gene>
    <name evidence="1" type="ORF">H312_03600</name>
</gene>
<dbReference type="Proteomes" id="UP000030655">
    <property type="component" value="Unassembled WGS sequence"/>
</dbReference>
<proteinExistence type="predicted"/>
<dbReference type="AlphaFoldDB" id="A0A059EVT7"/>
<reference evidence="1 2" key="2">
    <citation type="submission" date="2014-03" db="EMBL/GenBank/DDBJ databases">
        <title>The Genome Sequence of Anncaliia algerae insect isolate PRA339.</title>
        <authorList>
            <consortium name="The Broad Institute Genome Sequencing Platform"/>
            <consortium name="The Broad Institute Genome Sequencing Center for Infectious Disease"/>
            <person name="Cuomo C."/>
            <person name="Becnel J."/>
            <person name="Sanscrainte N."/>
            <person name="Walker B."/>
            <person name="Young S.K."/>
            <person name="Zeng Q."/>
            <person name="Gargeya S."/>
            <person name="Fitzgerald M."/>
            <person name="Haas B."/>
            <person name="Abouelleil A."/>
            <person name="Alvarado L."/>
            <person name="Arachchi H.M."/>
            <person name="Berlin A.M."/>
            <person name="Chapman S.B."/>
            <person name="Dewar J."/>
            <person name="Goldberg J."/>
            <person name="Griggs A."/>
            <person name="Gujja S."/>
            <person name="Hansen M."/>
            <person name="Howarth C."/>
            <person name="Imamovic A."/>
            <person name="Larimer J."/>
            <person name="McCowan C."/>
            <person name="Murphy C."/>
            <person name="Neiman D."/>
            <person name="Pearson M."/>
            <person name="Priest M."/>
            <person name="Roberts A."/>
            <person name="Saif S."/>
            <person name="Shea T."/>
            <person name="Sisk P."/>
            <person name="Sykes S."/>
            <person name="Wortman J."/>
            <person name="Nusbaum C."/>
            <person name="Birren B."/>
        </authorList>
    </citation>
    <scope>NUCLEOTIDE SEQUENCE [LARGE SCALE GENOMIC DNA]</scope>
    <source>
        <strain evidence="1 2">PRA339</strain>
    </source>
</reference>
<reference evidence="2" key="1">
    <citation type="submission" date="2013-02" db="EMBL/GenBank/DDBJ databases">
        <authorList>
            <consortium name="The Broad Institute Genome Sequencing Platform"/>
            <person name="Cuomo C."/>
            <person name="Becnel J."/>
            <person name="Sanscrainte N."/>
            <person name="Walker B."/>
            <person name="Young S.K."/>
            <person name="Zeng Q."/>
            <person name="Gargeya S."/>
            <person name="Fitzgerald M."/>
            <person name="Haas B."/>
            <person name="Abouelleil A."/>
            <person name="Alvarado L."/>
            <person name="Arachchi H.M."/>
            <person name="Berlin A.M."/>
            <person name="Chapman S.B."/>
            <person name="Dewar J."/>
            <person name="Goldberg J."/>
            <person name="Griggs A."/>
            <person name="Gujja S."/>
            <person name="Hansen M."/>
            <person name="Howarth C."/>
            <person name="Imamovic A."/>
            <person name="Larimer J."/>
            <person name="McCowan C."/>
            <person name="Murphy C."/>
            <person name="Neiman D."/>
            <person name="Pearson M."/>
            <person name="Priest M."/>
            <person name="Roberts A."/>
            <person name="Saif S."/>
            <person name="Shea T."/>
            <person name="Sisk P."/>
            <person name="Sykes S."/>
            <person name="Wortman J."/>
            <person name="Nusbaum C."/>
            <person name="Birren B."/>
        </authorList>
    </citation>
    <scope>NUCLEOTIDE SEQUENCE [LARGE SCALE GENOMIC DNA]</scope>
    <source>
        <strain evidence="2">PRA339</strain>
    </source>
</reference>
<keyword evidence="2" id="KW-1185">Reference proteome</keyword>
<feature type="non-terminal residue" evidence="1">
    <location>
        <position position="159"/>
    </location>
</feature>
<sequence>MAFLSDLYFFPINKKSIKIIKACTFDLLFDSPPEEYKACTTVKIEYKYGRTIYNLLFEDKIITTDVFLNNIFFYCVTGKNKYIVAKLKKSWGRLYIFKLFINSKCIASIDIRDTLPLGLRVILADKKYYDSIGKKAKELIKGYGSKPIYVDLFDKYTLV</sequence>
<organism evidence="1 2">
    <name type="scientific">Anncaliia algerae PRA339</name>
    <dbReference type="NCBI Taxonomy" id="1288291"/>
    <lineage>
        <taxon>Eukaryota</taxon>
        <taxon>Fungi</taxon>
        <taxon>Fungi incertae sedis</taxon>
        <taxon>Microsporidia</taxon>
        <taxon>Tubulinosematoidea</taxon>
        <taxon>Tubulinosematidae</taxon>
        <taxon>Anncaliia</taxon>
    </lineage>
</organism>
<dbReference type="HOGENOM" id="CLU_1664848_0_0_1"/>
<evidence type="ECO:0000313" key="1">
    <source>
        <dbReference type="EMBL" id="KCZ79015.1"/>
    </source>
</evidence>
<name>A0A059EVT7_9MICR</name>
<protein>
    <submittedName>
        <fullName evidence="1">Uncharacterized protein</fullName>
    </submittedName>
</protein>
<evidence type="ECO:0000313" key="2">
    <source>
        <dbReference type="Proteomes" id="UP000030655"/>
    </source>
</evidence>
<dbReference type="EMBL" id="KK365446">
    <property type="protein sequence ID" value="KCZ79015.1"/>
    <property type="molecule type" value="Genomic_DNA"/>
</dbReference>
<accession>A0A059EVT7</accession>